<evidence type="ECO:0000313" key="6">
    <source>
        <dbReference type="EMBL" id="MFB9578752.1"/>
    </source>
</evidence>
<evidence type="ECO:0000256" key="1">
    <source>
        <dbReference type="ARBA" id="ARBA00023015"/>
    </source>
</evidence>
<evidence type="ECO:0000256" key="4">
    <source>
        <dbReference type="SAM" id="MobiDB-lite"/>
    </source>
</evidence>
<evidence type="ECO:0000256" key="2">
    <source>
        <dbReference type="ARBA" id="ARBA00023125"/>
    </source>
</evidence>
<dbReference type="CDD" id="cd02209">
    <property type="entry name" value="cupin_XRE_C"/>
    <property type="match status" value="1"/>
</dbReference>
<dbReference type="PANTHER" id="PTHR46797:SF23">
    <property type="entry name" value="HTH-TYPE TRANSCRIPTIONAL REGULATOR SUTR"/>
    <property type="match status" value="1"/>
</dbReference>
<dbReference type="CDD" id="cd00093">
    <property type="entry name" value="HTH_XRE"/>
    <property type="match status" value="1"/>
</dbReference>
<dbReference type="PROSITE" id="PS50943">
    <property type="entry name" value="HTH_CROC1"/>
    <property type="match status" value="1"/>
</dbReference>
<dbReference type="Gene3D" id="2.60.120.10">
    <property type="entry name" value="Jelly Rolls"/>
    <property type="match status" value="1"/>
</dbReference>
<dbReference type="SMART" id="SM00530">
    <property type="entry name" value="HTH_XRE"/>
    <property type="match status" value="1"/>
</dbReference>
<evidence type="ECO:0000259" key="5">
    <source>
        <dbReference type="PROSITE" id="PS50943"/>
    </source>
</evidence>
<evidence type="ECO:0000256" key="3">
    <source>
        <dbReference type="ARBA" id="ARBA00023163"/>
    </source>
</evidence>
<reference evidence="6 7" key="1">
    <citation type="submission" date="2024-09" db="EMBL/GenBank/DDBJ databases">
        <authorList>
            <person name="Sun Q."/>
            <person name="Mori K."/>
        </authorList>
    </citation>
    <scope>NUCLEOTIDE SEQUENCE [LARGE SCALE GENOMIC DNA]</scope>
    <source>
        <strain evidence="6 7">JCM 3331</strain>
    </source>
</reference>
<evidence type="ECO:0000313" key="7">
    <source>
        <dbReference type="Proteomes" id="UP001589710"/>
    </source>
</evidence>
<dbReference type="RefSeq" id="WP_345510883.1">
    <property type="nucleotide sequence ID" value="NZ_BAAAXD010000009.1"/>
</dbReference>
<keyword evidence="1" id="KW-0805">Transcription regulation</keyword>
<keyword evidence="2" id="KW-0238">DNA-binding</keyword>
<dbReference type="SUPFAM" id="SSF51182">
    <property type="entry name" value="RmlC-like cupins"/>
    <property type="match status" value="1"/>
</dbReference>
<sequence length="204" mass="21992">MSEDHAVAGLPAAPRPPGTQQPGAGTVRASLAGNLNRRRLARGWSLRELSAATGVSKGLLSQIERAEANPTVDVLVRIADVLDTSCTDLLRQPLLRPEIIRASSLDEPDDETSVNLLFAGHELGRIEIYRTRLHPHAQSQISSHGADSVEYVLVMSGQVTLVVDDVPHVLETGDTARFSGLSSHYYTTQDSPAVTHTVVGYPRD</sequence>
<gene>
    <name evidence="6" type="ORF">ACFFTL_42460</name>
</gene>
<dbReference type="Gene3D" id="1.10.260.40">
    <property type="entry name" value="lambda repressor-like DNA-binding domains"/>
    <property type="match status" value="1"/>
</dbReference>
<dbReference type="EMBL" id="JBHMCG010000190">
    <property type="protein sequence ID" value="MFB9578752.1"/>
    <property type="molecule type" value="Genomic_DNA"/>
</dbReference>
<keyword evidence="7" id="KW-1185">Reference proteome</keyword>
<feature type="domain" description="HTH cro/C1-type" evidence="5">
    <location>
        <begin position="35"/>
        <end position="89"/>
    </location>
</feature>
<dbReference type="InterPro" id="IPR050807">
    <property type="entry name" value="TransReg_Diox_bact_type"/>
</dbReference>
<comment type="caution">
    <text evidence="6">The sequence shown here is derived from an EMBL/GenBank/DDBJ whole genome shotgun (WGS) entry which is preliminary data.</text>
</comment>
<keyword evidence="3" id="KW-0804">Transcription</keyword>
<dbReference type="InterPro" id="IPR001387">
    <property type="entry name" value="Cro/C1-type_HTH"/>
</dbReference>
<organism evidence="6 7">
    <name type="scientific">Streptomyces yanii</name>
    <dbReference type="NCBI Taxonomy" id="78510"/>
    <lineage>
        <taxon>Bacteria</taxon>
        <taxon>Bacillati</taxon>
        <taxon>Actinomycetota</taxon>
        <taxon>Actinomycetes</taxon>
        <taxon>Kitasatosporales</taxon>
        <taxon>Streptomycetaceae</taxon>
        <taxon>Streptomyces</taxon>
    </lineage>
</organism>
<dbReference type="PANTHER" id="PTHR46797">
    <property type="entry name" value="HTH-TYPE TRANSCRIPTIONAL REGULATOR"/>
    <property type="match status" value="1"/>
</dbReference>
<accession>A0ABV5RNJ4</accession>
<name>A0ABV5RNJ4_9ACTN</name>
<proteinExistence type="predicted"/>
<dbReference type="SUPFAM" id="SSF47413">
    <property type="entry name" value="lambda repressor-like DNA-binding domains"/>
    <property type="match status" value="1"/>
</dbReference>
<dbReference type="InterPro" id="IPR014710">
    <property type="entry name" value="RmlC-like_jellyroll"/>
</dbReference>
<dbReference type="InterPro" id="IPR011051">
    <property type="entry name" value="RmlC_Cupin_sf"/>
</dbReference>
<dbReference type="InterPro" id="IPR013096">
    <property type="entry name" value="Cupin_2"/>
</dbReference>
<dbReference type="Proteomes" id="UP001589710">
    <property type="component" value="Unassembled WGS sequence"/>
</dbReference>
<protein>
    <submittedName>
        <fullName evidence="6">XRE family transcriptional regulator</fullName>
    </submittedName>
</protein>
<dbReference type="Pfam" id="PF01381">
    <property type="entry name" value="HTH_3"/>
    <property type="match status" value="1"/>
</dbReference>
<feature type="region of interest" description="Disordered" evidence="4">
    <location>
        <begin position="1"/>
        <end position="24"/>
    </location>
</feature>
<dbReference type="Pfam" id="PF07883">
    <property type="entry name" value="Cupin_2"/>
    <property type="match status" value="1"/>
</dbReference>
<dbReference type="InterPro" id="IPR010982">
    <property type="entry name" value="Lambda_DNA-bd_dom_sf"/>
</dbReference>